<comment type="cofactor">
    <cofactor evidence="16 17">
        <name>FMN</name>
        <dbReference type="ChEBI" id="CHEBI:58210"/>
    </cofactor>
</comment>
<comment type="caution">
    <text evidence="19">The sequence shown here is derived from an EMBL/GenBank/DDBJ whole genome shotgun (WGS) entry which is preliminary data.</text>
</comment>
<evidence type="ECO:0000256" key="7">
    <source>
        <dbReference type="ARBA" id="ARBA00022692"/>
    </source>
</evidence>
<organism evidence="19 20">
    <name type="scientific">Reichenbachiella ulvae</name>
    <dbReference type="NCBI Taxonomy" id="2980104"/>
    <lineage>
        <taxon>Bacteria</taxon>
        <taxon>Pseudomonadati</taxon>
        <taxon>Bacteroidota</taxon>
        <taxon>Cytophagia</taxon>
        <taxon>Cytophagales</taxon>
        <taxon>Reichenbachiellaceae</taxon>
        <taxon>Reichenbachiella</taxon>
    </lineage>
</organism>
<gene>
    <name evidence="16 19" type="primary">nqrC</name>
    <name evidence="19" type="ORF">N7U62_17045</name>
</gene>
<comment type="similarity">
    <text evidence="16 17">Belongs to the NqrC family.</text>
</comment>
<evidence type="ECO:0000256" key="9">
    <source>
        <dbReference type="ARBA" id="ARBA00022989"/>
    </source>
</evidence>
<evidence type="ECO:0000256" key="4">
    <source>
        <dbReference type="ARBA" id="ARBA00022553"/>
    </source>
</evidence>
<evidence type="ECO:0000256" key="2">
    <source>
        <dbReference type="ARBA" id="ARBA00022475"/>
    </source>
</evidence>
<evidence type="ECO:0000256" key="3">
    <source>
        <dbReference type="ARBA" id="ARBA00022519"/>
    </source>
</evidence>
<dbReference type="InterPro" id="IPR010204">
    <property type="entry name" value="NqrC"/>
</dbReference>
<evidence type="ECO:0000256" key="16">
    <source>
        <dbReference type="HAMAP-Rule" id="MF_00427"/>
    </source>
</evidence>
<comment type="catalytic activity">
    <reaction evidence="16 17">
        <text>a ubiquinone + n Na(+)(in) + NADH + H(+) = a ubiquinol + n Na(+)(out) + NAD(+)</text>
        <dbReference type="Rhea" id="RHEA:47748"/>
        <dbReference type="Rhea" id="RHEA-COMP:9565"/>
        <dbReference type="Rhea" id="RHEA-COMP:9566"/>
        <dbReference type="ChEBI" id="CHEBI:15378"/>
        <dbReference type="ChEBI" id="CHEBI:16389"/>
        <dbReference type="ChEBI" id="CHEBI:17976"/>
        <dbReference type="ChEBI" id="CHEBI:29101"/>
        <dbReference type="ChEBI" id="CHEBI:57540"/>
        <dbReference type="ChEBI" id="CHEBI:57945"/>
        <dbReference type="EC" id="7.2.1.1"/>
    </reaction>
</comment>
<comment type="function">
    <text evidence="16">NQR complex catalyzes the reduction of ubiquinone-1 to ubiquinol by two successive reactions, coupled with the transport of Na(+) ions from the cytoplasm to the periplasm. NqrA to NqrE are probably involved in the second step, the conversion of ubisemiquinone to ubiquinol.</text>
</comment>
<keyword evidence="5 16" id="KW-0285">Flavoprotein</keyword>
<keyword evidence="13 16" id="KW-0830">Ubiquinone</keyword>
<dbReference type="Proteomes" id="UP001300692">
    <property type="component" value="Unassembled WGS sequence"/>
</dbReference>
<evidence type="ECO:0000256" key="5">
    <source>
        <dbReference type="ARBA" id="ARBA00022630"/>
    </source>
</evidence>
<keyword evidence="14 16" id="KW-0472">Membrane</keyword>
<dbReference type="HAMAP" id="MF_00427">
    <property type="entry name" value="NqrC"/>
    <property type="match status" value="1"/>
</dbReference>
<evidence type="ECO:0000256" key="13">
    <source>
        <dbReference type="ARBA" id="ARBA00023075"/>
    </source>
</evidence>
<evidence type="ECO:0000256" key="11">
    <source>
        <dbReference type="ARBA" id="ARBA00023053"/>
    </source>
</evidence>
<evidence type="ECO:0000256" key="14">
    <source>
        <dbReference type="ARBA" id="ARBA00023136"/>
    </source>
</evidence>
<feature type="transmembrane region" description="Helical" evidence="16">
    <location>
        <begin position="6"/>
        <end position="30"/>
    </location>
</feature>
<feature type="domain" description="FMN-binding" evidence="18">
    <location>
        <begin position="135"/>
        <end position="235"/>
    </location>
</feature>
<evidence type="ECO:0000259" key="18">
    <source>
        <dbReference type="SMART" id="SM00900"/>
    </source>
</evidence>
<evidence type="ECO:0000256" key="8">
    <source>
        <dbReference type="ARBA" id="ARBA00022967"/>
    </source>
</evidence>
<dbReference type="PIRSF" id="PIRSF009437">
    <property type="entry name" value="NQR-1_subunit_C"/>
    <property type="match status" value="1"/>
</dbReference>
<keyword evidence="4 16" id="KW-0597">Phosphoprotein</keyword>
<keyword evidence="11 16" id="KW-0915">Sodium</keyword>
<evidence type="ECO:0000256" key="17">
    <source>
        <dbReference type="PIRNR" id="PIRNR009437"/>
    </source>
</evidence>
<keyword evidence="9 16" id="KW-1133">Transmembrane helix</keyword>
<protein>
    <recommendedName>
        <fullName evidence="16 17">Na(+)-translocating NADH-quinone reductase subunit C</fullName>
        <shortName evidence="16 17">Na(+)-NQR subunit C</shortName>
        <shortName evidence="16 17">Na(+)-translocating NQR subunit C</shortName>
        <ecNumber evidence="16 17">7.2.1.1</ecNumber>
    </recommendedName>
    <alternativeName>
        <fullName evidence="16 17">NQR complex subunit C</fullName>
    </alternativeName>
    <alternativeName>
        <fullName evidence="16 17">NQR-1 subunit C</fullName>
    </alternativeName>
</protein>
<evidence type="ECO:0000256" key="12">
    <source>
        <dbReference type="ARBA" id="ARBA00023065"/>
    </source>
</evidence>
<keyword evidence="10 16" id="KW-0520">NAD</keyword>
<evidence type="ECO:0000256" key="6">
    <source>
        <dbReference type="ARBA" id="ARBA00022643"/>
    </source>
</evidence>
<dbReference type="PANTHER" id="PTHR37838">
    <property type="entry name" value="NA(+)-TRANSLOCATING NADH-QUINONE REDUCTASE SUBUNIT C"/>
    <property type="match status" value="1"/>
</dbReference>
<name>A0ABT3CYV8_9BACT</name>
<comment type="caution">
    <text evidence="16">Lacks conserved residue(s) required for the propagation of feature annotation.</text>
</comment>
<dbReference type="PANTHER" id="PTHR37838:SF1">
    <property type="entry name" value="NA(+)-TRANSLOCATING NADH-QUINONE REDUCTASE SUBUNIT C"/>
    <property type="match status" value="1"/>
</dbReference>
<proteinExistence type="inferred from homology"/>
<sequence>MQRSNLYIVVFSAVLTIILGGLLSGTSVILKPLQQKQVELDTKKKILGAVMDISDIKDPNEILKLYSERVKSTVVDINGDPMTTDEKGNPIVAEKIDFQKNHKRDPQTRPYPVFMFTGEGSDTVDAYILPMFGAGLWDWISGFVALDSNLNTVRGVAFDHKSETPGLGARITTDVVQDRYKGKQIFNEEGKLVSVSMVKGEKGEPLDPHHIDGMSGATLTGKGVNAMLKQYLGYYSNYIEKVKSGSKNTATVEQPAAEEQNI</sequence>
<comment type="subunit">
    <text evidence="16 17">Composed of six subunits; NqrA, NqrB, NqrC, NqrD, NqrE and NqrF.</text>
</comment>
<evidence type="ECO:0000313" key="19">
    <source>
        <dbReference type="EMBL" id="MCV9388393.1"/>
    </source>
</evidence>
<dbReference type="SMART" id="SM00900">
    <property type="entry name" value="FMN_bind"/>
    <property type="match status" value="1"/>
</dbReference>
<reference evidence="19 20" key="1">
    <citation type="submission" date="2022-10" db="EMBL/GenBank/DDBJ databases">
        <title>Comparative genomics and taxonomic characterization of three novel marine species of genus Reichenbachiella exhibiting antioxidant and polysaccharide degradation activities.</title>
        <authorList>
            <person name="Muhammad N."/>
            <person name="Lee Y.-J."/>
            <person name="Ko J."/>
            <person name="Kim S.-G."/>
        </authorList>
    </citation>
    <scope>NUCLEOTIDE SEQUENCE [LARGE SCALE GENOMIC DNA]</scope>
    <source>
        <strain evidence="19 20">ABR2-5</strain>
    </source>
</reference>
<dbReference type="Pfam" id="PF04205">
    <property type="entry name" value="FMN_bind"/>
    <property type="match status" value="1"/>
</dbReference>
<keyword evidence="1 16" id="KW-0813">Transport</keyword>
<keyword evidence="12 16" id="KW-0406">Ion transport</keyword>
<accession>A0ABT3CYV8</accession>
<dbReference type="EMBL" id="JAOYOD010000001">
    <property type="protein sequence ID" value="MCV9388393.1"/>
    <property type="molecule type" value="Genomic_DNA"/>
</dbReference>
<dbReference type="EC" id="7.2.1.1" evidence="16 17"/>
<keyword evidence="15 16" id="KW-0739">Sodium transport</keyword>
<evidence type="ECO:0000256" key="10">
    <source>
        <dbReference type="ARBA" id="ARBA00023027"/>
    </source>
</evidence>
<evidence type="ECO:0000256" key="1">
    <source>
        <dbReference type="ARBA" id="ARBA00022448"/>
    </source>
</evidence>
<evidence type="ECO:0000313" key="20">
    <source>
        <dbReference type="Proteomes" id="UP001300692"/>
    </source>
</evidence>
<comment type="subcellular location">
    <subcellularLocation>
        <location evidence="16">Cell membrane</location>
        <topology evidence="16">Single-pass membrane protein</topology>
    </subcellularLocation>
</comment>
<dbReference type="InterPro" id="IPR007329">
    <property type="entry name" value="FMN-bd"/>
</dbReference>
<keyword evidence="2 16" id="KW-1003">Cell membrane</keyword>
<dbReference type="RefSeq" id="WP_264139258.1">
    <property type="nucleotide sequence ID" value="NZ_JAOYOD010000001.1"/>
</dbReference>
<keyword evidence="6 16" id="KW-0288">FMN</keyword>
<evidence type="ECO:0000256" key="15">
    <source>
        <dbReference type="ARBA" id="ARBA00023201"/>
    </source>
</evidence>
<keyword evidence="3" id="KW-0997">Cell inner membrane</keyword>
<keyword evidence="7 16" id="KW-0812">Transmembrane</keyword>
<keyword evidence="8 16" id="KW-1278">Translocase</keyword>
<keyword evidence="20" id="KW-1185">Reference proteome</keyword>
<feature type="modified residue" description="FMN phosphoryl threonine" evidence="16">
    <location>
        <position position="218"/>
    </location>
</feature>
<dbReference type="NCBIfam" id="TIGR01938">
    <property type="entry name" value="nqrC"/>
    <property type="match status" value="1"/>
</dbReference>